<sequence>MKQKHKYNFSKVAWRKTSLTFATIAIPVFLGTALTSCEDDFLERKPLDAITDVTFWKTEEQLQQAVNGTYASLKGKNFADMENLADNTIYPPRSDYQAISSGNFDFTSGTLNSEWTAQFDGIRRCNHFLENYTKAQGVVNEAKLNQFVGEVRFMRAFLYSYLSFFFGDVPLITKTLNIGDPEIYGPRTPRKEVVDFVLNELEAAAQGLPNTYGAADLGRITKGAALGWKARVALFYGRYDVAEVAAKAVMDLGVYQLYSNGNPATSYNELFTDAGKLAAGKNKETMLARLFVQNVAEHNMSRETQVPDQTSRFSPTKSLVDAYLCIDGLPINKSPLYKEETYEDIFKNRDPRMSQTILAPGAAWGGLDDGDQDDKPNAIFNLPKFNADKKGSITGTGYYFTKYVDIPAVGIFNKDDNDIHLLRYAEVLLTYAEARLEQGKLTQADVDMTINKIRERVGMVPMNIDELAANGLDLREEVRRERRIELAREGQRYFDILRWKQGELLAQDVKGVKKSLIPSWSQSFVKSIPTDADGYLIINTGRRFEPGKNYLWPVPFTQLQQNPNLGQNPGWE</sequence>
<proteinExistence type="inferred from homology"/>
<dbReference type="InterPro" id="IPR033985">
    <property type="entry name" value="SusD-like_N"/>
</dbReference>
<evidence type="ECO:0000313" key="8">
    <source>
        <dbReference type="EMBL" id="KAA5543938.1"/>
    </source>
</evidence>
<feature type="domain" description="RagB/SusD" evidence="6">
    <location>
        <begin position="311"/>
        <end position="571"/>
    </location>
</feature>
<evidence type="ECO:0000256" key="1">
    <source>
        <dbReference type="ARBA" id="ARBA00004442"/>
    </source>
</evidence>
<evidence type="ECO:0000259" key="6">
    <source>
        <dbReference type="Pfam" id="PF07980"/>
    </source>
</evidence>
<accession>A0A5M6D8R8</accession>
<keyword evidence="3" id="KW-0732">Signal</keyword>
<gene>
    <name evidence="8" type="ORF">F0145_15250</name>
</gene>
<evidence type="ECO:0000256" key="4">
    <source>
        <dbReference type="ARBA" id="ARBA00023136"/>
    </source>
</evidence>
<keyword evidence="4" id="KW-0472">Membrane</keyword>
<evidence type="ECO:0000259" key="7">
    <source>
        <dbReference type="Pfam" id="PF14322"/>
    </source>
</evidence>
<dbReference type="RefSeq" id="WP_150089435.1">
    <property type="nucleotide sequence ID" value="NZ_VWSF01000012.1"/>
</dbReference>
<dbReference type="Pfam" id="PF14322">
    <property type="entry name" value="SusD-like_3"/>
    <property type="match status" value="1"/>
</dbReference>
<comment type="caution">
    <text evidence="8">The sequence shown here is derived from an EMBL/GenBank/DDBJ whole genome shotgun (WGS) entry which is preliminary data.</text>
</comment>
<evidence type="ECO:0000256" key="2">
    <source>
        <dbReference type="ARBA" id="ARBA00006275"/>
    </source>
</evidence>
<comment type="similarity">
    <text evidence="2">Belongs to the SusD family.</text>
</comment>
<organism evidence="8 9">
    <name type="scientific">Adhaeribacter rhizoryzae</name>
    <dbReference type="NCBI Taxonomy" id="2607907"/>
    <lineage>
        <taxon>Bacteria</taxon>
        <taxon>Pseudomonadati</taxon>
        <taxon>Bacteroidota</taxon>
        <taxon>Cytophagia</taxon>
        <taxon>Cytophagales</taxon>
        <taxon>Hymenobacteraceae</taxon>
        <taxon>Adhaeribacter</taxon>
    </lineage>
</organism>
<keyword evidence="5" id="KW-0998">Cell outer membrane</keyword>
<dbReference type="InterPro" id="IPR012944">
    <property type="entry name" value="SusD_RagB_dom"/>
</dbReference>
<feature type="domain" description="SusD-like N-terminal" evidence="7">
    <location>
        <begin position="40"/>
        <end position="234"/>
    </location>
</feature>
<name>A0A5M6D8R8_9BACT</name>
<evidence type="ECO:0000313" key="9">
    <source>
        <dbReference type="Proteomes" id="UP000323426"/>
    </source>
</evidence>
<dbReference type="Gene3D" id="1.25.40.390">
    <property type="match status" value="1"/>
</dbReference>
<dbReference type="Proteomes" id="UP000323426">
    <property type="component" value="Unassembled WGS sequence"/>
</dbReference>
<evidence type="ECO:0000256" key="5">
    <source>
        <dbReference type="ARBA" id="ARBA00023237"/>
    </source>
</evidence>
<keyword evidence="9" id="KW-1185">Reference proteome</keyword>
<protein>
    <submittedName>
        <fullName evidence="8">RagB/SusD family nutrient uptake outer membrane protein</fullName>
    </submittedName>
</protein>
<evidence type="ECO:0000256" key="3">
    <source>
        <dbReference type="ARBA" id="ARBA00022729"/>
    </source>
</evidence>
<dbReference type="EMBL" id="VWSF01000012">
    <property type="protein sequence ID" value="KAA5543938.1"/>
    <property type="molecule type" value="Genomic_DNA"/>
</dbReference>
<dbReference type="SUPFAM" id="SSF48452">
    <property type="entry name" value="TPR-like"/>
    <property type="match status" value="1"/>
</dbReference>
<comment type="subcellular location">
    <subcellularLocation>
        <location evidence="1">Cell outer membrane</location>
    </subcellularLocation>
</comment>
<dbReference type="InterPro" id="IPR011990">
    <property type="entry name" value="TPR-like_helical_dom_sf"/>
</dbReference>
<dbReference type="Pfam" id="PF07980">
    <property type="entry name" value="SusD_RagB"/>
    <property type="match status" value="1"/>
</dbReference>
<reference evidence="8 9" key="1">
    <citation type="submission" date="2019-09" db="EMBL/GenBank/DDBJ databases">
        <title>Genome sequence and assembly of Adhaeribacter sp.</title>
        <authorList>
            <person name="Chhetri G."/>
        </authorList>
    </citation>
    <scope>NUCLEOTIDE SEQUENCE [LARGE SCALE GENOMIC DNA]</scope>
    <source>
        <strain evidence="8 9">DK36</strain>
    </source>
</reference>
<dbReference type="GO" id="GO:0009279">
    <property type="term" value="C:cell outer membrane"/>
    <property type="evidence" value="ECO:0007669"/>
    <property type="project" value="UniProtKB-SubCell"/>
</dbReference>
<dbReference type="AlphaFoldDB" id="A0A5M6D8R8"/>